<dbReference type="InterPro" id="IPR017998">
    <property type="entry name" value="Chaperone_TCP-1"/>
</dbReference>
<evidence type="ECO:0000256" key="5">
    <source>
        <dbReference type="ARBA" id="ARBA00023186"/>
    </source>
</evidence>
<dbReference type="SUPFAM" id="SSF54849">
    <property type="entry name" value="GroEL-intermediate domain like"/>
    <property type="match status" value="1"/>
</dbReference>
<name>A0A8S5UT63_9CAUD</name>
<comment type="similarity">
    <text evidence="2">Belongs to the TCP-1 chaperonin family.</text>
</comment>
<proteinExistence type="inferred from homology"/>
<sequence>MEIYSNIVEQETLQDQSLKTMGIISDSLLTSFGPYGSATQIKKDGTLPKFTKDGHTILCNIFFNGVIELGLREVLEDLTKHVVKEVGDGTTSAIILSHLIYKRLNSKLDPDTNDLYDLEVAPSEIEANLKEIAQEAEEIIKSKAKPVATYEDIKKIALISTNNNQEMAELISNVYMENGTDVYIDVKRSTDSNDYMKIFDGMTLNTGYSNKEFVNNEAESTAEVNAPNIYFFEDPIDTPEMIEFLGAIVYRNIFEKINAKEAIVPTVIVTPKMSKDTASVMDPLIKTILNARQSGVEIPFVLITNLHQTEQFMDLANLTGARTIRKYINFEQQAIDQQNGDAPTAENVHEWCGHADAVIAGYNKTKFINPKNMYEEGTNEFSAYYKAILNNLQAQLENARKDGKDLNAIGNLRRRIHSMKANMVDLYIGGSTPEERDNRFDAAEDAVLNCMSAAEHGYGWGANVQGLLAIKELVEKYADTEGIKKDLVSIVYNSYLDLLAKLYATKFGQNPESYAEASSKVKDLTYKTLSTGIPVNLRTGETDSLVLSSIRSDITILGIVTKVVGMLVTTKQFLCQTPAHNIYRK</sequence>
<comment type="similarity">
    <text evidence="1">Belongs to the chaperonin (HSP60) family.</text>
</comment>
<organism evidence="7">
    <name type="scientific">Myoviridae sp. ctYA416</name>
    <dbReference type="NCBI Taxonomy" id="2825125"/>
    <lineage>
        <taxon>Viruses</taxon>
        <taxon>Duplodnaviria</taxon>
        <taxon>Heunggongvirae</taxon>
        <taxon>Uroviricota</taxon>
        <taxon>Caudoviricetes</taxon>
    </lineage>
</organism>
<dbReference type="GO" id="GO:0042026">
    <property type="term" value="P:protein refolding"/>
    <property type="evidence" value="ECO:0007669"/>
    <property type="project" value="InterPro"/>
</dbReference>
<dbReference type="Gene3D" id="3.30.260.10">
    <property type="entry name" value="TCP-1-like chaperonin intermediate domain"/>
    <property type="match status" value="1"/>
</dbReference>
<dbReference type="Pfam" id="PF00118">
    <property type="entry name" value="Cpn60_TCP1"/>
    <property type="match status" value="1"/>
</dbReference>
<feature type="coiled-coil region" evidence="6">
    <location>
        <begin position="382"/>
        <end position="409"/>
    </location>
</feature>
<dbReference type="InterPro" id="IPR027413">
    <property type="entry name" value="GROEL-like_equatorial_sf"/>
</dbReference>
<dbReference type="Gene3D" id="1.10.560.10">
    <property type="entry name" value="GroEL-like equatorial domain"/>
    <property type="match status" value="1"/>
</dbReference>
<evidence type="ECO:0000256" key="4">
    <source>
        <dbReference type="ARBA" id="ARBA00022840"/>
    </source>
</evidence>
<accession>A0A8S5UT63</accession>
<keyword evidence="3" id="KW-0547">Nucleotide-binding</keyword>
<evidence type="ECO:0000256" key="6">
    <source>
        <dbReference type="SAM" id="Coils"/>
    </source>
</evidence>
<dbReference type="EMBL" id="BK016136">
    <property type="protein sequence ID" value="DAF97688.1"/>
    <property type="molecule type" value="Genomic_DNA"/>
</dbReference>
<keyword evidence="5" id="KW-0143">Chaperone</keyword>
<reference evidence="7" key="1">
    <citation type="journal article" date="2021" name="Proc. Natl. Acad. Sci. U.S.A.">
        <title>A Catalog of Tens of Thousands of Viruses from Human Metagenomes Reveals Hidden Associations with Chronic Diseases.</title>
        <authorList>
            <person name="Tisza M.J."/>
            <person name="Buck C.B."/>
        </authorList>
    </citation>
    <scope>NUCLEOTIDE SEQUENCE</scope>
    <source>
        <strain evidence="7">CtYA416</strain>
    </source>
</reference>
<keyword evidence="7" id="KW-0346">Stress response</keyword>
<evidence type="ECO:0000256" key="2">
    <source>
        <dbReference type="ARBA" id="ARBA00008020"/>
    </source>
</evidence>
<protein>
    <submittedName>
        <fullName evidence="7">Heat shock protein 60</fullName>
    </submittedName>
</protein>
<dbReference type="GO" id="GO:0140662">
    <property type="term" value="F:ATP-dependent protein folding chaperone"/>
    <property type="evidence" value="ECO:0007669"/>
    <property type="project" value="InterPro"/>
</dbReference>
<dbReference type="SUPFAM" id="SSF48592">
    <property type="entry name" value="GroEL equatorial domain-like"/>
    <property type="match status" value="1"/>
</dbReference>
<dbReference type="InterPro" id="IPR001844">
    <property type="entry name" value="Cpn60/GroEL"/>
</dbReference>
<evidence type="ECO:0000256" key="3">
    <source>
        <dbReference type="ARBA" id="ARBA00022741"/>
    </source>
</evidence>
<dbReference type="Gene3D" id="3.50.7.10">
    <property type="entry name" value="GroEL"/>
    <property type="match status" value="1"/>
</dbReference>
<dbReference type="InterPro" id="IPR002423">
    <property type="entry name" value="Cpn60/GroEL/TCP-1"/>
</dbReference>
<dbReference type="InterPro" id="IPR027410">
    <property type="entry name" value="TCP-1-like_intermed_sf"/>
</dbReference>
<evidence type="ECO:0000313" key="7">
    <source>
        <dbReference type="EMBL" id="DAF97688.1"/>
    </source>
</evidence>
<dbReference type="PANTHER" id="PTHR45633">
    <property type="entry name" value="60 KDA HEAT SHOCK PROTEIN, MITOCHONDRIAL"/>
    <property type="match status" value="1"/>
</dbReference>
<evidence type="ECO:0000256" key="1">
    <source>
        <dbReference type="ARBA" id="ARBA00006607"/>
    </source>
</evidence>
<dbReference type="GO" id="GO:0005524">
    <property type="term" value="F:ATP binding"/>
    <property type="evidence" value="ECO:0007669"/>
    <property type="project" value="UniProtKB-KW"/>
</dbReference>
<dbReference type="InterPro" id="IPR027409">
    <property type="entry name" value="GroEL-like_apical_dom_sf"/>
</dbReference>
<dbReference type="PRINTS" id="PR00304">
    <property type="entry name" value="TCOMPLEXTCP1"/>
</dbReference>
<keyword evidence="4" id="KW-0067">ATP-binding</keyword>
<keyword evidence="6" id="KW-0175">Coiled coil</keyword>